<gene>
    <name evidence="2" type="ORF">SEVIR_4G112500v2</name>
</gene>
<dbReference type="EMBL" id="CM016555">
    <property type="protein sequence ID" value="TKW20799.1"/>
    <property type="molecule type" value="Genomic_DNA"/>
</dbReference>
<sequence>MKHRIPPYQYTVRCLLLAHVSAGEQSKGRRMRIVATEAGKRASERCIRFGITIHQTSSSTMRHLFSRNAAAARAPYRPSAPLNSGRAPALWLWARRPWTLPSFRPGPHAPLGLEDGDEYLSRSLIMAPRRDAGPSCPELSHSTRLPPRGRRRRRAVSSSTCGCGSKARCATTSPSARKLQADADLSAAAGGGASLRKKTKKSLEWRPWSAGKFGAMLLDPLASPGRSAV</sequence>
<accession>A0A4U6V242</accession>
<proteinExistence type="predicted"/>
<name>A0A4U6V242_SETVI</name>
<keyword evidence="3" id="KW-1185">Reference proteome</keyword>
<reference evidence="2" key="1">
    <citation type="submission" date="2019-03" db="EMBL/GenBank/DDBJ databases">
        <title>WGS assembly of Setaria viridis.</title>
        <authorList>
            <person name="Huang P."/>
            <person name="Jenkins J."/>
            <person name="Grimwood J."/>
            <person name="Barry K."/>
            <person name="Healey A."/>
            <person name="Mamidi S."/>
            <person name="Sreedasyam A."/>
            <person name="Shu S."/>
            <person name="Feldman M."/>
            <person name="Wu J."/>
            <person name="Yu Y."/>
            <person name="Chen C."/>
            <person name="Johnson J."/>
            <person name="Rokhsar D."/>
            <person name="Baxter I."/>
            <person name="Schmutz J."/>
            <person name="Brutnell T."/>
            <person name="Kellogg E."/>
        </authorList>
    </citation>
    <scope>NUCLEOTIDE SEQUENCE [LARGE SCALE GENOMIC DNA]</scope>
</reference>
<evidence type="ECO:0000256" key="1">
    <source>
        <dbReference type="SAM" id="MobiDB-lite"/>
    </source>
</evidence>
<feature type="region of interest" description="Disordered" evidence="1">
    <location>
        <begin position="130"/>
        <end position="159"/>
    </location>
</feature>
<dbReference type="Proteomes" id="UP000298652">
    <property type="component" value="Chromosome 4"/>
</dbReference>
<protein>
    <submittedName>
        <fullName evidence="2">Uncharacterized protein</fullName>
    </submittedName>
</protein>
<evidence type="ECO:0000313" key="2">
    <source>
        <dbReference type="EMBL" id="TKW20799.1"/>
    </source>
</evidence>
<dbReference type="AlphaFoldDB" id="A0A4U6V242"/>
<evidence type="ECO:0000313" key="3">
    <source>
        <dbReference type="Proteomes" id="UP000298652"/>
    </source>
</evidence>
<organism evidence="2 3">
    <name type="scientific">Setaria viridis</name>
    <name type="common">Green bristlegrass</name>
    <name type="synonym">Setaria italica subsp. viridis</name>
    <dbReference type="NCBI Taxonomy" id="4556"/>
    <lineage>
        <taxon>Eukaryota</taxon>
        <taxon>Viridiplantae</taxon>
        <taxon>Streptophyta</taxon>
        <taxon>Embryophyta</taxon>
        <taxon>Tracheophyta</taxon>
        <taxon>Spermatophyta</taxon>
        <taxon>Magnoliopsida</taxon>
        <taxon>Liliopsida</taxon>
        <taxon>Poales</taxon>
        <taxon>Poaceae</taxon>
        <taxon>PACMAD clade</taxon>
        <taxon>Panicoideae</taxon>
        <taxon>Panicodae</taxon>
        <taxon>Paniceae</taxon>
        <taxon>Cenchrinae</taxon>
        <taxon>Setaria</taxon>
    </lineage>
</organism>
<dbReference type="Gramene" id="TKW20799">
    <property type="protein sequence ID" value="TKW20799"/>
    <property type="gene ID" value="SEVIR_4G112500v2"/>
</dbReference>